<keyword evidence="6" id="KW-0255">Endonuclease</keyword>
<feature type="domain" description="Ribonuclease H1 N-terminal" evidence="9">
    <location>
        <begin position="5"/>
        <end position="48"/>
    </location>
</feature>
<proteinExistence type="inferred from homology"/>
<sequence length="94" mass="10605">MVKFKYYAVAIGRTPGVYTNWPECKAQIHEFREPMYRSFQNLEEANEFVTKHAVHSTIDHSTPLLTSSKRGSSSSALTGMISQTGLLQREVLQA</sequence>
<evidence type="ECO:0000313" key="10">
    <source>
        <dbReference type="EMBL" id="KAK1314541.1"/>
    </source>
</evidence>
<dbReference type="Gene3D" id="3.40.970.10">
    <property type="entry name" value="Ribonuclease H1, N-terminal domain"/>
    <property type="match status" value="1"/>
</dbReference>
<organism evidence="10 11">
    <name type="scientific">Acorus calamus</name>
    <name type="common">Sweet flag</name>
    <dbReference type="NCBI Taxonomy" id="4465"/>
    <lineage>
        <taxon>Eukaryota</taxon>
        <taxon>Viridiplantae</taxon>
        <taxon>Streptophyta</taxon>
        <taxon>Embryophyta</taxon>
        <taxon>Tracheophyta</taxon>
        <taxon>Spermatophyta</taxon>
        <taxon>Magnoliopsida</taxon>
        <taxon>Liliopsida</taxon>
        <taxon>Acoraceae</taxon>
        <taxon>Acorus</taxon>
    </lineage>
</organism>
<dbReference type="Pfam" id="PF01693">
    <property type="entry name" value="Cauli_VI"/>
    <property type="match status" value="1"/>
</dbReference>
<dbReference type="Proteomes" id="UP001180020">
    <property type="component" value="Unassembled WGS sequence"/>
</dbReference>
<dbReference type="EMBL" id="JAUJYO010000006">
    <property type="protein sequence ID" value="KAK1314541.1"/>
    <property type="molecule type" value="Genomic_DNA"/>
</dbReference>
<dbReference type="FunFam" id="3.40.970.10:FF:000001">
    <property type="entry name" value="Ribonuclease H1"/>
    <property type="match status" value="1"/>
</dbReference>
<accession>A0AAV9ELA1</accession>
<protein>
    <recommendedName>
        <fullName evidence="3">ribonuclease H</fullName>
        <ecNumber evidence="3">3.1.26.4</ecNumber>
    </recommendedName>
</protein>
<name>A0AAV9ELA1_ACOCL</name>
<gene>
    <name evidence="10" type="ORF">QJS10_CPA06g00550</name>
</gene>
<evidence type="ECO:0000259" key="9">
    <source>
        <dbReference type="Pfam" id="PF01693"/>
    </source>
</evidence>
<reference evidence="10" key="2">
    <citation type="submission" date="2023-06" db="EMBL/GenBank/DDBJ databases">
        <authorList>
            <person name="Ma L."/>
            <person name="Liu K.-W."/>
            <person name="Li Z."/>
            <person name="Hsiao Y.-Y."/>
            <person name="Qi Y."/>
            <person name="Fu T."/>
            <person name="Tang G."/>
            <person name="Zhang D."/>
            <person name="Sun W.-H."/>
            <person name="Liu D.-K."/>
            <person name="Li Y."/>
            <person name="Chen G.-Z."/>
            <person name="Liu X.-D."/>
            <person name="Liao X.-Y."/>
            <person name="Jiang Y.-T."/>
            <person name="Yu X."/>
            <person name="Hao Y."/>
            <person name="Huang J."/>
            <person name="Zhao X.-W."/>
            <person name="Ke S."/>
            <person name="Chen Y.-Y."/>
            <person name="Wu W.-L."/>
            <person name="Hsu J.-L."/>
            <person name="Lin Y.-F."/>
            <person name="Huang M.-D."/>
            <person name="Li C.-Y."/>
            <person name="Huang L."/>
            <person name="Wang Z.-W."/>
            <person name="Zhao X."/>
            <person name="Zhong W.-Y."/>
            <person name="Peng D.-H."/>
            <person name="Ahmad S."/>
            <person name="Lan S."/>
            <person name="Zhang J.-S."/>
            <person name="Tsai W.-C."/>
            <person name="Van De Peer Y."/>
            <person name="Liu Z.-J."/>
        </authorList>
    </citation>
    <scope>NUCLEOTIDE SEQUENCE</scope>
    <source>
        <strain evidence="10">CP</strain>
        <tissue evidence="10">Leaves</tissue>
    </source>
</reference>
<dbReference type="InterPro" id="IPR011320">
    <property type="entry name" value="RNase_H1_N"/>
</dbReference>
<evidence type="ECO:0000313" key="11">
    <source>
        <dbReference type="Proteomes" id="UP001180020"/>
    </source>
</evidence>
<evidence type="ECO:0000256" key="5">
    <source>
        <dbReference type="ARBA" id="ARBA00022723"/>
    </source>
</evidence>
<dbReference type="GO" id="GO:0004523">
    <property type="term" value="F:RNA-DNA hybrid ribonuclease activity"/>
    <property type="evidence" value="ECO:0007669"/>
    <property type="project" value="UniProtKB-EC"/>
</dbReference>
<keyword evidence="5" id="KW-0479">Metal-binding</keyword>
<comment type="similarity">
    <text evidence="2">Belongs to the RNase H family.</text>
</comment>
<reference evidence="10" key="1">
    <citation type="journal article" date="2023" name="Nat. Commun.">
        <title>Diploid and tetraploid genomes of Acorus and the evolution of monocots.</title>
        <authorList>
            <person name="Ma L."/>
            <person name="Liu K.W."/>
            <person name="Li Z."/>
            <person name="Hsiao Y.Y."/>
            <person name="Qi Y."/>
            <person name="Fu T."/>
            <person name="Tang G.D."/>
            <person name="Zhang D."/>
            <person name="Sun W.H."/>
            <person name="Liu D.K."/>
            <person name="Li Y."/>
            <person name="Chen G.Z."/>
            <person name="Liu X.D."/>
            <person name="Liao X.Y."/>
            <person name="Jiang Y.T."/>
            <person name="Yu X."/>
            <person name="Hao Y."/>
            <person name="Huang J."/>
            <person name="Zhao X.W."/>
            <person name="Ke S."/>
            <person name="Chen Y.Y."/>
            <person name="Wu W.L."/>
            <person name="Hsu J.L."/>
            <person name="Lin Y.F."/>
            <person name="Huang M.D."/>
            <person name="Li C.Y."/>
            <person name="Huang L."/>
            <person name="Wang Z.W."/>
            <person name="Zhao X."/>
            <person name="Zhong W.Y."/>
            <person name="Peng D.H."/>
            <person name="Ahmad S."/>
            <person name="Lan S."/>
            <person name="Zhang J.S."/>
            <person name="Tsai W.C."/>
            <person name="Van de Peer Y."/>
            <person name="Liu Z.J."/>
        </authorList>
    </citation>
    <scope>NUCLEOTIDE SEQUENCE</scope>
    <source>
        <strain evidence="10">CP</strain>
    </source>
</reference>
<evidence type="ECO:0000256" key="8">
    <source>
        <dbReference type="ARBA" id="ARBA00022842"/>
    </source>
</evidence>
<dbReference type="InterPro" id="IPR037056">
    <property type="entry name" value="RNase_H1_N_sf"/>
</dbReference>
<evidence type="ECO:0000256" key="4">
    <source>
        <dbReference type="ARBA" id="ARBA00022722"/>
    </source>
</evidence>
<evidence type="ECO:0000256" key="1">
    <source>
        <dbReference type="ARBA" id="ARBA00001946"/>
    </source>
</evidence>
<keyword evidence="4" id="KW-0540">Nuclease</keyword>
<evidence type="ECO:0000256" key="7">
    <source>
        <dbReference type="ARBA" id="ARBA00022801"/>
    </source>
</evidence>
<dbReference type="GO" id="GO:0046872">
    <property type="term" value="F:metal ion binding"/>
    <property type="evidence" value="ECO:0007669"/>
    <property type="project" value="UniProtKB-KW"/>
</dbReference>
<dbReference type="AlphaFoldDB" id="A0AAV9ELA1"/>
<evidence type="ECO:0000256" key="6">
    <source>
        <dbReference type="ARBA" id="ARBA00022759"/>
    </source>
</evidence>
<dbReference type="SUPFAM" id="SSF55658">
    <property type="entry name" value="L9 N-domain-like"/>
    <property type="match status" value="1"/>
</dbReference>
<comment type="cofactor">
    <cofactor evidence="1">
        <name>Mg(2+)</name>
        <dbReference type="ChEBI" id="CHEBI:18420"/>
    </cofactor>
</comment>
<dbReference type="InterPro" id="IPR009027">
    <property type="entry name" value="Ribosomal_bL9/RNase_H1_N"/>
</dbReference>
<keyword evidence="11" id="KW-1185">Reference proteome</keyword>
<dbReference type="EC" id="3.1.26.4" evidence="3"/>
<comment type="caution">
    <text evidence="10">The sequence shown here is derived from an EMBL/GenBank/DDBJ whole genome shotgun (WGS) entry which is preliminary data.</text>
</comment>
<keyword evidence="7" id="KW-0378">Hydrolase</keyword>
<evidence type="ECO:0000256" key="2">
    <source>
        <dbReference type="ARBA" id="ARBA00005300"/>
    </source>
</evidence>
<evidence type="ECO:0000256" key="3">
    <source>
        <dbReference type="ARBA" id="ARBA00012180"/>
    </source>
</evidence>
<keyword evidence="8" id="KW-0460">Magnesium</keyword>